<proteinExistence type="predicted"/>
<dbReference type="InterPro" id="IPR008780">
    <property type="entry name" value="Plasmodium_Vir"/>
</dbReference>
<dbReference type="Pfam" id="PF05795">
    <property type="entry name" value="Plasmodium_Vir"/>
    <property type="match status" value="1"/>
</dbReference>
<evidence type="ECO:0000313" key="3">
    <source>
        <dbReference type="EMBL" id="SBT01828.1"/>
    </source>
</evidence>
<sequence>MTDSYDYAIVKKFHEYKVKLEELKKNINFNAENDDIFSKCEQNADIKSLNGFNNTQLCILLNKYFEYYSGKKVIELPCIYMNYWLNNERIKNPTNEVYEKILNQDMSFKIFDYSIKNMDEYASRLNIIPDEITKRVGTLLKLDEEYHSFVTEKSRSYYGYYCKNANNFANTYNEAIDECFNKPFNRYCREIKILKEKFQYHKPKQLCSYIPDLKQEPEIYRGNIVSYEKDFSMSPYVSYDNGNTAALVGKIIGGLVVFLLFYRFTPLSSLLNFAKRKKKQDFDNQGDGTFDYYSYNYGNEETTQGNRGYNLLYNSSQDSNYNYNNDYNNNSDYNYNNDYNNDYNNNRNYNYSNDYNYDNNYNNDYNNNSDYNYNNDYNYDNSYNNDY</sequence>
<evidence type="ECO:0000313" key="4">
    <source>
        <dbReference type="Proteomes" id="UP000078546"/>
    </source>
</evidence>
<keyword evidence="2" id="KW-0472">Membrane</keyword>
<keyword evidence="2" id="KW-1133">Transmembrane helix</keyword>
<gene>
    <name evidence="3" type="ORF">POVCU1_069910</name>
</gene>
<feature type="region of interest" description="Disordered" evidence="1">
    <location>
        <begin position="314"/>
        <end position="387"/>
    </location>
</feature>
<reference evidence="4" key="1">
    <citation type="submission" date="2016-05" db="EMBL/GenBank/DDBJ databases">
        <authorList>
            <person name="Naeem Raeece"/>
        </authorList>
    </citation>
    <scope>NUCLEOTIDE SEQUENCE [LARGE SCALE GENOMIC DNA]</scope>
</reference>
<dbReference type="Proteomes" id="UP000078546">
    <property type="component" value="Unassembled WGS sequence"/>
</dbReference>
<feature type="transmembrane region" description="Helical" evidence="2">
    <location>
        <begin position="251"/>
        <end position="274"/>
    </location>
</feature>
<organism evidence="3 4">
    <name type="scientific">Plasmodium ovale curtisi</name>
    <dbReference type="NCBI Taxonomy" id="864141"/>
    <lineage>
        <taxon>Eukaryota</taxon>
        <taxon>Sar</taxon>
        <taxon>Alveolata</taxon>
        <taxon>Apicomplexa</taxon>
        <taxon>Aconoidasida</taxon>
        <taxon>Haemosporida</taxon>
        <taxon>Plasmodiidae</taxon>
        <taxon>Plasmodium</taxon>
        <taxon>Plasmodium (Plasmodium)</taxon>
    </lineage>
</organism>
<evidence type="ECO:0000256" key="2">
    <source>
        <dbReference type="SAM" id="Phobius"/>
    </source>
</evidence>
<accession>A0A1A8X9A6</accession>
<keyword evidence="2" id="KW-0812">Transmembrane</keyword>
<dbReference type="AlphaFoldDB" id="A0A1A8X9A6"/>
<evidence type="ECO:0000256" key="1">
    <source>
        <dbReference type="SAM" id="MobiDB-lite"/>
    </source>
</evidence>
<name>A0A1A8X9A6_PLAOA</name>
<protein>
    <submittedName>
        <fullName evidence="3">PIR Superfamily Protein</fullName>
    </submittedName>
</protein>
<dbReference type="EMBL" id="FLQV01002774">
    <property type="protein sequence ID" value="SBT01828.1"/>
    <property type="molecule type" value="Genomic_DNA"/>
</dbReference>